<dbReference type="GO" id="GO:0003677">
    <property type="term" value="F:DNA binding"/>
    <property type="evidence" value="ECO:0007669"/>
    <property type="project" value="UniProtKB-KW"/>
</dbReference>
<dbReference type="AlphaFoldDB" id="B9L997"/>
<comment type="similarity">
    <text evidence="1 2">Belongs to the UPF0251 family.</text>
</comment>
<dbReference type="Gene3D" id="1.10.10.10">
    <property type="entry name" value="Winged helix-like DNA-binding domain superfamily/Winged helix DNA-binding domain"/>
    <property type="match status" value="1"/>
</dbReference>
<name>B9L997_NAUPA</name>
<organism evidence="3 4">
    <name type="scientific">Nautilia profundicola (strain ATCC BAA-1463 / DSM 18972 / AmH)</name>
    <dbReference type="NCBI Taxonomy" id="598659"/>
    <lineage>
        <taxon>Bacteria</taxon>
        <taxon>Pseudomonadati</taxon>
        <taxon>Campylobacterota</taxon>
        <taxon>Epsilonproteobacteria</taxon>
        <taxon>Nautiliales</taxon>
        <taxon>Nautiliaceae</taxon>
        <taxon>Nautilia</taxon>
    </lineage>
</organism>
<dbReference type="PANTHER" id="PTHR37478">
    <property type="match status" value="1"/>
</dbReference>
<proteinExistence type="inferred from homology"/>
<keyword evidence="3" id="KW-0238">DNA-binding</keyword>
<dbReference type="RefSeq" id="WP_012663794.1">
    <property type="nucleotide sequence ID" value="NC_012115.1"/>
</dbReference>
<sequence length="89" mass="10034">MPRRIRRRIRGNFNNICFKPCGVPAHSLDVITLTKDELEAIRLADLEGLYQEDAANKMEVSRPTFGRILNNARAKIADAIINGKSLELI</sequence>
<keyword evidence="4" id="KW-1185">Reference proteome</keyword>
<dbReference type="EMBL" id="CP001279">
    <property type="protein sequence ID" value="ACM92423.1"/>
    <property type="molecule type" value="Genomic_DNA"/>
</dbReference>
<dbReference type="eggNOG" id="COG1342">
    <property type="taxonomic scope" value="Bacteria"/>
</dbReference>
<dbReference type="HAMAP" id="MF_00674">
    <property type="entry name" value="UPF0251"/>
    <property type="match status" value="1"/>
</dbReference>
<evidence type="ECO:0000313" key="4">
    <source>
        <dbReference type="Proteomes" id="UP000000448"/>
    </source>
</evidence>
<dbReference type="STRING" id="598659.NAMH_0802"/>
<accession>B9L997</accession>
<dbReference type="InterPro" id="IPR013324">
    <property type="entry name" value="RNA_pol_sigma_r3/r4-like"/>
</dbReference>
<dbReference type="InterPro" id="IPR002852">
    <property type="entry name" value="UPF0251"/>
</dbReference>
<protein>
    <recommendedName>
        <fullName evidence="2">UPF0251 protein NAMH_0802</fullName>
    </recommendedName>
</protein>
<dbReference type="Proteomes" id="UP000000448">
    <property type="component" value="Chromosome"/>
</dbReference>
<dbReference type="HOGENOM" id="CLU_094511_2_1_7"/>
<dbReference type="Pfam" id="PF02001">
    <property type="entry name" value="DUF134"/>
    <property type="match status" value="1"/>
</dbReference>
<evidence type="ECO:0000313" key="3">
    <source>
        <dbReference type="EMBL" id="ACM92423.1"/>
    </source>
</evidence>
<dbReference type="SUPFAM" id="SSF88659">
    <property type="entry name" value="Sigma3 and sigma4 domains of RNA polymerase sigma factors"/>
    <property type="match status" value="1"/>
</dbReference>
<dbReference type="PANTHER" id="PTHR37478:SF2">
    <property type="entry name" value="UPF0251 PROTEIN TK0562"/>
    <property type="match status" value="1"/>
</dbReference>
<evidence type="ECO:0000256" key="1">
    <source>
        <dbReference type="ARBA" id="ARBA00009350"/>
    </source>
</evidence>
<dbReference type="KEGG" id="nam:NAMH_0802"/>
<reference evidence="3 4" key="1">
    <citation type="journal article" date="2009" name="PLoS Genet.">
        <title>Adaptations to submarine hydrothermal environments exemplified by the genome of Nautilia profundicola.</title>
        <authorList>
            <person name="Campbell B.J."/>
            <person name="Smith J.L."/>
            <person name="Hanson T.E."/>
            <person name="Klotz M.G."/>
            <person name="Stein L.Y."/>
            <person name="Lee C.K."/>
            <person name="Wu D."/>
            <person name="Robinson J.M."/>
            <person name="Khouri H.M."/>
            <person name="Eisen J.A."/>
            <person name="Cary S.C."/>
        </authorList>
    </citation>
    <scope>NUCLEOTIDE SEQUENCE [LARGE SCALE GENOMIC DNA]</scope>
    <source>
        <strain evidence="4">ATCC BAA-1463 / DSM 18972 / AmH</strain>
    </source>
</reference>
<evidence type="ECO:0000256" key="2">
    <source>
        <dbReference type="HAMAP-Rule" id="MF_00674"/>
    </source>
</evidence>
<dbReference type="OrthoDB" id="280278at2"/>
<dbReference type="InterPro" id="IPR036388">
    <property type="entry name" value="WH-like_DNA-bd_sf"/>
</dbReference>
<gene>
    <name evidence="3" type="ordered locus">NAMH_0802</name>
</gene>